<protein>
    <recommendedName>
        <fullName evidence="2">PA14 domain-containing protein</fullName>
    </recommendedName>
</protein>
<keyword evidence="4" id="KW-1185">Reference proteome</keyword>
<reference evidence="3" key="2">
    <citation type="submission" date="2020-11" db="EMBL/GenBank/DDBJ databases">
        <authorList>
            <person name="McCartney M.A."/>
            <person name="Auch B."/>
            <person name="Kono T."/>
            <person name="Mallez S."/>
            <person name="Becker A."/>
            <person name="Gohl D.M."/>
            <person name="Silverstein K.A.T."/>
            <person name="Koren S."/>
            <person name="Bechman K.B."/>
            <person name="Herman A."/>
            <person name="Abrahante J.E."/>
            <person name="Garbe J."/>
        </authorList>
    </citation>
    <scope>NUCLEOTIDE SEQUENCE</scope>
    <source>
        <strain evidence="3">Duluth1</strain>
        <tissue evidence="3">Whole animal</tissue>
    </source>
</reference>
<dbReference type="PANTHER" id="PTHR46769">
    <property type="entry name" value="POLYCYSTIC KIDNEY AND HEPATIC DISEASE 1 (AUTOSOMAL RECESSIVE)-LIKE 1"/>
    <property type="match status" value="1"/>
</dbReference>
<dbReference type="Gene3D" id="3.90.182.10">
    <property type="entry name" value="Toxin - Anthrax Protective Antigen,domain 1"/>
    <property type="match status" value="1"/>
</dbReference>
<comment type="caution">
    <text evidence="3">The sequence shown here is derived from an EMBL/GenBank/DDBJ whole genome shotgun (WGS) entry which is preliminary data.</text>
</comment>
<dbReference type="CDD" id="cd00603">
    <property type="entry name" value="IPT_PCSR"/>
    <property type="match status" value="1"/>
</dbReference>
<gene>
    <name evidence="3" type="ORF">DPMN_079586</name>
</gene>
<evidence type="ECO:0000256" key="1">
    <source>
        <dbReference type="ARBA" id="ARBA00022729"/>
    </source>
</evidence>
<name>A0A9D3YSU8_DREPO</name>
<dbReference type="InterPro" id="IPR002909">
    <property type="entry name" value="IPT_dom"/>
</dbReference>
<dbReference type="Pfam" id="PF01833">
    <property type="entry name" value="TIG"/>
    <property type="match status" value="1"/>
</dbReference>
<feature type="domain" description="PA14" evidence="2">
    <location>
        <begin position="341"/>
        <end position="483"/>
    </location>
</feature>
<evidence type="ECO:0000259" key="2">
    <source>
        <dbReference type="PROSITE" id="PS51820"/>
    </source>
</evidence>
<dbReference type="InterPro" id="IPR014756">
    <property type="entry name" value="Ig_E-set"/>
</dbReference>
<proteinExistence type="predicted"/>
<dbReference type="InterPro" id="IPR037524">
    <property type="entry name" value="PA14/GLEYA"/>
</dbReference>
<dbReference type="InterPro" id="IPR052387">
    <property type="entry name" value="Fibrocystin"/>
</dbReference>
<dbReference type="AlphaFoldDB" id="A0A9D3YSU8"/>
<dbReference type="PROSITE" id="PS51820">
    <property type="entry name" value="PA14"/>
    <property type="match status" value="1"/>
</dbReference>
<dbReference type="SUPFAM" id="SSF56988">
    <property type="entry name" value="Anthrax protective antigen"/>
    <property type="match status" value="1"/>
</dbReference>
<dbReference type="PANTHER" id="PTHR46769:SF2">
    <property type="entry name" value="FIBROCYSTIN-L ISOFORM 2 PRECURSOR-RELATED"/>
    <property type="match status" value="1"/>
</dbReference>
<sequence length="559" mass="61681">MGKNKREIDVACCRSGGYKRVVMTTHDFRSNVSASFKAAIKTTRFSVNQFSQNDDPDVGNRVYLVSESGSERTCAVHKDGCTETQVMCYTPRGLQEESYYVRVVVDGERIPEDSICGGNSFDEQCIFQPKMDNTPTIRTFSPQSGMPGTFVTMKGTMYSDRYGSNMATATNGNLEKLLRVYVGPQDCSLKNGDQFFGLSLESEESDDGTLVCQTMGTSIGFYNASYIVDSPYGRLATAQVNQCGNQILKAFANSLDPDETPQNVASHQDPNYISEISHSSGSTTGGLALTIVGSYYDNRPPYVQPKVFIGDTPCVITDLVVDQHIVCEVAADPQYIDSQFPGNRGVNFEYWTATAKGQTDLNSILSMSSSDPNYHSDWLDETFYHDVNNTMDQFVSRMTTFFTAPHTGKYQFLLFADDGARLFVDGVAEVTSTAAWAGSRQISLNQGQRVLLQVVHYESTQRSFVHLKAKFFDTKFTSAWTGKAEQEKQAISIRSDITYDVQEVQTVEVTSDMDDEGLSAALSSLPVLGPGEAINVVRKPVDTPTFTLTFVSKRGRLTV</sequence>
<dbReference type="SUPFAM" id="SSF81296">
    <property type="entry name" value="E set domains"/>
    <property type="match status" value="1"/>
</dbReference>
<dbReference type="Gene3D" id="2.60.40.10">
    <property type="entry name" value="Immunoglobulins"/>
    <property type="match status" value="1"/>
</dbReference>
<accession>A0A9D3YSU8</accession>
<dbReference type="Proteomes" id="UP000828390">
    <property type="component" value="Unassembled WGS sequence"/>
</dbReference>
<dbReference type="SMART" id="SM00758">
    <property type="entry name" value="PA14"/>
    <property type="match status" value="1"/>
</dbReference>
<keyword evidence="1" id="KW-0732">Signal</keyword>
<reference evidence="3" key="1">
    <citation type="journal article" date="2019" name="bioRxiv">
        <title>The Genome of the Zebra Mussel, Dreissena polymorpha: A Resource for Invasive Species Research.</title>
        <authorList>
            <person name="McCartney M.A."/>
            <person name="Auch B."/>
            <person name="Kono T."/>
            <person name="Mallez S."/>
            <person name="Zhang Y."/>
            <person name="Obille A."/>
            <person name="Becker A."/>
            <person name="Abrahante J.E."/>
            <person name="Garbe J."/>
            <person name="Badalamenti J.P."/>
            <person name="Herman A."/>
            <person name="Mangelson H."/>
            <person name="Liachko I."/>
            <person name="Sullivan S."/>
            <person name="Sone E.D."/>
            <person name="Koren S."/>
            <person name="Silverstein K.A.T."/>
            <person name="Beckman K.B."/>
            <person name="Gohl D.M."/>
        </authorList>
    </citation>
    <scope>NUCLEOTIDE SEQUENCE</scope>
    <source>
        <strain evidence="3">Duluth1</strain>
        <tissue evidence="3">Whole animal</tissue>
    </source>
</reference>
<evidence type="ECO:0000313" key="4">
    <source>
        <dbReference type="Proteomes" id="UP000828390"/>
    </source>
</evidence>
<dbReference type="InterPro" id="IPR011658">
    <property type="entry name" value="PA14_dom"/>
</dbReference>
<evidence type="ECO:0000313" key="3">
    <source>
        <dbReference type="EMBL" id="KAH3704530.1"/>
    </source>
</evidence>
<organism evidence="3 4">
    <name type="scientific">Dreissena polymorpha</name>
    <name type="common">Zebra mussel</name>
    <name type="synonym">Mytilus polymorpha</name>
    <dbReference type="NCBI Taxonomy" id="45954"/>
    <lineage>
        <taxon>Eukaryota</taxon>
        <taxon>Metazoa</taxon>
        <taxon>Spiralia</taxon>
        <taxon>Lophotrochozoa</taxon>
        <taxon>Mollusca</taxon>
        <taxon>Bivalvia</taxon>
        <taxon>Autobranchia</taxon>
        <taxon>Heteroconchia</taxon>
        <taxon>Euheterodonta</taxon>
        <taxon>Imparidentia</taxon>
        <taxon>Neoheterodontei</taxon>
        <taxon>Myida</taxon>
        <taxon>Dreissenoidea</taxon>
        <taxon>Dreissenidae</taxon>
        <taxon>Dreissena</taxon>
    </lineage>
</organism>
<dbReference type="Pfam" id="PF07691">
    <property type="entry name" value="PA14"/>
    <property type="match status" value="1"/>
</dbReference>
<dbReference type="InterPro" id="IPR013783">
    <property type="entry name" value="Ig-like_fold"/>
</dbReference>
<dbReference type="EMBL" id="JAIWYP010000015">
    <property type="protein sequence ID" value="KAH3704530.1"/>
    <property type="molecule type" value="Genomic_DNA"/>
</dbReference>